<keyword evidence="2" id="KW-0539">Nucleus</keyword>
<dbReference type="PROSITE" id="PS50048">
    <property type="entry name" value="ZN2_CY6_FUNGAL_2"/>
    <property type="match status" value="1"/>
</dbReference>
<evidence type="ECO:0000256" key="2">
    <source>
        <dbReference type="ARBA" id="ARBA00023242"/>
    </source>
</evidence>
<dbReference type="GO" id="GO:0005634">
    <property type="term" value="C:nucleus"/>
    <property type="evidence" value="ECO:0007669"/>
    <property type="project" value="UniProtKB-SubCell"/>
</dbReference>
<proteinExistence type="predicted"/>
<evidence type="ECO:0000313" key="6">
    <source>
        <dbReference type="Proteomes" id="UP001175227"/>
    </source>
</evidence>
<dbReference type="InterPro" id="IPR001138">
    <property type="entry name" value="Zn2Cys6_DnaBD"/>
</dbReference>
<keyword evidence="6" id="KW-1185">Reference proteome</keyword>
<dbReference type="Proteomes" id="UP001175227">
    <property type="component" value="Unassembled WGS sequence"/>
</dbReference>
<dbReference type="PANTHER" id="PTHR31001:SF81">
    <property type="entry name" value="ZN(II)2CYS6 TRANSCRIPTION FACTOR"/>
    <property type="match status" value="1"/>
</dbReference>
<organism evidence="5 6">
    <name type="scientific">Armillaria novae-zelandiae</name>
    <dbReference type="NCBI Taxonomy" id="153914"/>
    <lineage>
        <taxon>Eukaryota</taxon>
        <taxon>Fungi</taxon>
        <taxon>Dikarya</taxon>
        <taxon>Basidiomycota</taxon>
        <taxon>Agaricomycotina</taxon>
        <taxon>Agaricomycetes</taxon>
        <taxon>Agaricomycetidae</taxon>
        <taxon>Agaricales</taxon>
        <taxon>Marasmiineae</taxon>
        <taxon>Physalacriaceae</taxon>
        <taxon>Armillaria</taxon>
    </lineage>
</organism>
<evidence type="ECO:0000259" key="4">
    <source>
        <dbReference type="PROSITE" id="PS50048"/>
    </source>
</evidence>
<comment type="subcellular location">
    <subcellularLocation>
        <location evidence="1">Nucleus</location>
    </subcellularLocation>
</comment>
<comment type="caution">
    <text evidence="5">The sequence shown here is derived from an EMBL/GenBank/DDBJ whole genome shotgun (WGS) entry which is preliminary data.</text>
</comment>
<feature type="compositionally biased region" description="Low complexity" evidence="3">
    <location>
        <begin position="194"/>
        <end position="210"/>
    </location>
</feature>
<dbReference type="AlphaFoldDB" id="A0AA39PM76"/>
<dbReference type="GO" id="GO:0008270">
    <property type="term" value="F:zinc ion binding"/>
    <property type="evidence" value="ECO:0007669"/>
    <property type="project" value="InterPro"/>
</dbReference>
<feature type="region of interest" description="Disordered" evidence="3">
    <location>
        <begin position="129"/>
        <end position="210"/>
    </location>
</feature>
<gene>
    <name evidence="5" type="ORF">IW261DRAFT_777877</name>
</gene>
<feature type="region of interest" description="Disordered" evidence="3">
    <location>
        <begin position="32"/>
        <end position="61"/>
    </location>
</feature>
<dbReference type="PANTHER" id="PTHR31001">
    <property type="entry name" value="UNCHARACTERIZED TRANSCRIPTIONAL REGULATORY PROTEIN"/>
    <property type="match status" value="1"/>
</dbReference>
<evidence type="ECO:0000256" key="1">
    <source>
        <dbReference type="ARBA" id="ARBA00004123"/>
    </source>
</evidence>
<dbReference type="PROSITE" id="PS00463">
    <property type="entry name" value="ZN2_CY6_FUNGAL_1"/>
    <property type="match status" value="1"/>
</dbReference>
<dbReference type="InterPro" id="IPR050613">
    <property type="entry name" value="Sec_Metabolite_Reg"/>
</dbReference>
<protein>
    <recommendedName>
        <fullName evidence="4">Zn(2)-C6 fungal-type domain-containing protein</fullName>
    </recommendedName>
</protein>
<feature type="domain" description="Zn(2)-C6 fungal-type" evidence="4">
    <location>
        <begin position="63"/>
        <end position="95"/>
    </location>
</feature>
<dbReference type="CDD" id="cd00067">
    <property type="entry name" value="GAL4"/>
    <property type="match status" value="1"/>
</dbReference>
<dbReference type="GO" id="GO:0000981">
    <property type="term" value="F:DNA-binding transcription factor activity, RNA polymerase II-specific"/>
    <property type="evidence" value="ECO:0007669"/>
    <property type="project" value="InterPro"/>
</dbReference>
<reference evidence="5" key="1">
    <citation type="submission" date="2023-06" db="EMBL/GenBank/DDBJ databases">
        <authorList>
            <consortium name="Lawrence Berkeley National Laboratory"/>
            <person name="Ahrendt S."/>
            <person name="Sahu N."/>
            <person name="Indic B."/>
            <person name="Wong-Bajracharya J."/>
            <person name="Merenyi Z."/>
            <person name="Ke H.-M."/>
            <person name="Monk M."/>
            <person name="Kocsube S."/>
            <person name="Drula E."/>
            <person name="Lipzen A."/>
            <person name="Balint B."/>
            <person name="Henrissat B."/>
            <person name="Andreopoulos B."/>
            <person name="Martin F.M."/>
            <person name="Harder C.B."/>
            <person name="Rigling D."/>
            <person name="Ford K.L."/>
            <person name="Foster G.D."/>
            <person name="Pangilinan J."/>
            <person name="Papanicolaou A."/>
            <person name="Barry K."/>
            <person name="LaButti K."/>
            <person name="Viragh M."/>
            <person name="Koriabine M."/>
            <person name="Yan M."/>
            <person name="Riley R."/>
            <person name="Champramary S."/>
            <person name="Plett K.L."/>
            <person name="Tsai I.J."/>
            <person name="Slot J."/>
            <person name="Sipos G."/>
            <person name="Plett J."/>
            <person name="Nagy L.G."/>
            <person name="Grigoriev I.V."/>
        </authorList>
    </citation>
    <scope>NUCLEOTIDE SEQUENCE</scope>
    <source>
        <strain evidence="5">ICMP 16352</strain>
    </source>
</reference>
<dbReference type="Pfam" id="PF00172">
    <property type="entry name" value="Zn_clus"/>
    <property type="match status" value="1"/>
</dbReference>
<evidence type="ECO:0000313" key="5">
    <source>
        <dbReference type="EMBL" id="KAK0486094.1"/>
    </source>
</evidence>
<feature type="compositionally biased region" description="Polar residues" evidence="3">
    <location>
        <begin position="148"/>
        <end position="172"/>
    </location>
</feature>
<sequence length="401" mass="44591">MIATKGPSTFSFKCSIFPGYFTVYVYTMPSETQPRKKRTTSVDSKPESDVDHRKRRRNRTTQSCLNCHTSKRMCDRKRPACARCTQLGLTGLCVYEVDDPNQRSDTQDESSRLLKRVAELEGVIRELKNKPHPRWLQPGYQQMPPEAESSSQNPVPHDSTASYSNIPSSSAPVKQPASPTSPTYPPTSGLRIDSTGSPSSQSSCFSASPISTPSPIATPIDEFSCSPVAIGSSDGLDLVSMFMSYPDMIPTDEALARQNFDHLQKTNNGHCGCLHEGTNYRALLELSLRLRRAAGLYLQDHHDIILGRTVRSRDESRSWMLMLRDVSCPPDDSDTAVSGCDQPRHSFGTHTNIYDPMTVQAAIPPGAIAPLALHDIRPWDSFVSDMHMAVDDPMMNWEPRR</sequence>
<dbReference type="SUPFAM" id="SSF57701">
    <property type="entry name" value="Zn2/Cys6 DNA-binding domain"/>
    <property type="match status" value="1"/>
</dbReference>
<dbReference type="SMART" id="SM00066">
    <property type="entry name" value="GAL4"/>
    <property type="match status" value="1"/>
</dbReference>
<evidence type="ECO:0000256" key="3">
    <source>
        <dbReference type="SAM" id="MobiDB-lite"/>
    </source>
</evidence>
<dbReference type="Gene3D" id="4.10.240.10">
    <property type="entry name" value="Zn(2)-C6 fungal-type DNA-binding domain"/>
    <property type="match status" value="1"/>
</dbReference>
<dbReference type="EMBL" id="JAUEPR010000004">
    <property type="protein sequence ID" value="KAK0486094.1"/>
    <property type="molecule type" value="Genomic_DNA"/>
</dbReference>
<dbReference type="InterPro" id="IPR036864">
    <property type="entry name" value="Zn2-C6_fun-type_DNA-bd_sf"/>
</dbReference>
<accession>A0AA39PM76</accession>
<name>A0AA39PM76_9AGAR</name>